<dbReference type="EMBL" id="CP027753">
    <property type="protein sequence ID" value="AZE50337.1"/>
    <property type="molecule type" value="Genomic_DNA"/>
</dbReference>
<reference evidence="1 2" key="1">
    <citation type="submission" date="2018-03" db="EMBL/GenBank/DDBJ databases">
        <title>Diversity of phytobeneficial traits revealed by whole-genome analysis of worldwide-isolated phenazine-producing Pseudomonas spp.</title>
        <authorList>
            <person name="Biessy A."/>
            <person name="Novinscak A."/>
            <person name="Blom J."/>
            <person name="Leger G."/>
            <person name="Thomashow L.S."/>
            <person name="Cazorla F.M."/>
            <person name="Josic D."/>
            <person name="Filion M."/>
        </authorList>
    </citation>
    <scope>NUCLEOTIDE SEQUENCE [LARGE SCALE GENOMIC DNA]</scope>
    <source>
        <strain evidence="1 2">B25</strain>
    </source>
</reference>
<name>A0A3G7TT96_9PSED</name>
<gene>
    <name evidence="1" type="ORF">C4K04_4682</name>
</gene>
<evidence type="ECO:0000313" key="1">
    <source>
        <dbReference type="EMBL" id="AZE50337.1"/>
    </source>
</evidence>
<dbReference type="Proteomes" id="UP000268048">
    <property type="component" value="Chromosome"/>
</dbReference>
<dbReference type="AlphaFoldDB" id="A0A3G7TT96"/>
<organism evidence="1 2">
    <name type="scientific">Pseudomonas chlororaphis</name>
    <dbReference type="NCBI Taxonomy" id="587753"/>
    <lineage>
        <taxon>Bacteria</taxon>
        <taxon>Pseudomonadati</taxon>
        <taxon>Pseudomonadota</taxon>
        <taxon>Gammaproteobacteria</taxon>
        <taxon>Pseudomonadales</taxon>
        <taxon>Pseudomonadaceae</taxon>
        <taxon>Pseudomonas</taxon>
    </lineage>
</organism>
<accession>A0A3G7TT96</accession>
<sequence>MSNPRYPEGFKIQAVTPANHGGDSTCTGFSYMT</sequence>
<proteinExistence type="predicted"/>
<protein>
    <submittedName>
        <fullName evidence="1">Uncharacterized protein</fullName>
    </submittedName>
</protein>
<evidence type="ECO:0000313" key="2">
    <source>
        <dbReference type="Proteomes" id="UP000268048"/>
    </source>
</evidence>